<evidence type="ECO:0000313" key="2">
    <source>
        <dbReference type="Proteomes" id="UP000436088"/>
    </source>
</evidence>
<sequence length="81" mass="9695">MPDSDMEAAAQQLIQLSDEVNKNSSNRKRCSQEEITSAMIQEIFGKEEYISRPTFKKRRRYRFLDSIYKDTKPLKIWQVFM</sequence>
<dbReference type="AlphaFoldDB" id="A0A6A2ZI28"/>
<dbReference type="Proteomes" id="UP000436088">
    <property type="component" value="Unassembled WGS sequence"/>
</dbReference>
<organism evidence="1 2">
    <name type="scientific">Hibiscus syriacus</name>
    <name type="common">Rose of Sharon</name>
    <dbReference type="NCBI Taxonomy" id="106335"/>
    <lineage>
        <taxon>Eukaryota</taxon>
        <taxon>Viridiplantae</taxon>
        <taxon>Streptophyta</taxon>
        <taxon>Embryophyta</taxon>
        <taxon>Tracheophyta</taxon>
        <taxon>Spermatophyta</taxon>
        <taxon>Magnoliopsida</taxon>
        <taxon>eudicotyledons</taxon>
        <taxon>Gunneridae</taxon>
        <taxon>Pentapetalae</taxon>
        <taxon>rosids</taxon>
        <taxon>malvids</taxon>
        <taxon>Malvales</taxon>
        <taxon>Malvaceae</taxon>
        <taxon>Malvoideae</taxon>
        <taxon>Hibiscus</taxon>
    </lineage>
</organism>
<dbReference type="EMBL" id="VEPZ02001149">
    <property type="protein sequence ID" value="KAE8691227.1"/>
    <property type="molecule type" value="Genomic_DNA"/>
</dbReference>
<reference evidence="1" key="1">
    <citation type="submission" date="2019-09" db="EMBL/GenBank/DDBJ databases">
        <title>Draft genome information of white flower Hibiscus syriacus.</title>
        <authorList>
            <person name="Kim Y.-M."/>
        </authorList>
    </citation>
    <scope>NUCLEOTIDE SEQUENCE [LARGE SCALE GENOMIC DNA]</scope>
    <source>
        <strain evidence="1">YM2019G1</strain>
    </source>
</reference>
<proteinExistence type="predicted"/>
<gene>
    <name evidence="1" type="ORF">F3Y22_tig00110890pilonHSYRG00120</name>
</gene>
<name>A0A6A2ZI28_HIBSY</name>
<evidence type="ECO:0000313" key="1">
    <source>
        <dbReference type="EMBL" id="KAE8691227.1"/>
    </source>
</evidence>
<keyword evidence="2" id="KW-1185">Reference proteome</keyword>
<protein>
    <submittedName>
        <fullName evidence="1">Cellulose synthase 6</fullName>
    </submittedName>
</protein>
<accession>A0A6A2ZI28</accession>
<comment type="caution">
    <text evidence="1">The sequence shown here is derived from an EMBL/GenBank/DDBJ whole genome shotgun (WGS) entry which is preliminary data.</text>
</comment>